<evidence type="ECO:0000256" key="6">
    <source>
        <dbReference type="SAM" id="Phobius"/>
    </source>
</evidence>
<dbReference type="PANTHER" id="PTHR42770">
    <property type="entry name" value="AMINO ACID TRANSPORTER-RELATED"/>
    <property type="match status" value="1"/>
</dbReference>
<dbReference type="AlphaFoldDB" id="A0A0M4RXC1"/>
<dbReference type="EMBL" id="CP012713">
    <property type="protein sequence ID" value="ALF18092.1"/>
    <property type="molecule type" value="Genomic_DNA"/>
</dbReference>
<reference evidence="7 8" key="1">
    <citation type="submission" date="2015-09" db="EMBL/GenBank/DDBJ databases">
        <authorList>
            <person name="Jackson K.R."/>
            <person name="Lunt B.L."/>
            <person name="Fisher J.N.B."/>
            <person name="Gardner A.V."/>
            <person name="Bailey M.E."/>
            <person name="Deus L.M."/>
            <person name="Earl A.S."/>
            <person name="Gibby P.D."/>
            <person name="Hartmann K.A."/>
            <person name="Liu J.E."/>
            <person name="Manci A.M."/>
            <person name="Nielsen D.A."/>
            <person name="Solomon M.B."/>
            <person name="Breakwell D.P."/>
            <person name="Burnett S.H."/>
            <person name="Grose J.H."/>
        </authorList>
    </citation>
    <scope>NUCLEOTIDE SEQUENCE [LARGE SCALE GENOMIC DNA]</scope>
    <source>
        <strain evidence="7 8">KCOM 1279</strain>
    </source>
</reference>
<gene>
    <name evidence="7" type="ORF">RN98_07865</name>
</gene>
<dbReference type="PIRSF" id="PIRSF006060">
    <property type="entry name" value="AA_transporter"/>
    <property type="match status" value="1"/>
</dbReference>
<keyword evidence="5 6" id="KW-0472">Membrane</keyword>
<feature type="transmembrane region" description="Helical" evidence="6">
    <location>
        <begin position="191"/>
        <end position="215"/>
    </location>
</feature>
<dbReference type="Proteomes" id="UP000063147">
    <property type="component" value="Chromosome"/>
</dbReference>
<dbReference type="GO" id="GO:0005886">
    <property type="term" value="C:plasma membrane"/>
    <property type="evidence" value="ECO:0007669"/>
    <property type="project" value="UniProtKB-SubCell"/>
</dbReference>
<sequence length="458" mass="50526">MKNESKIEAKNLNLFDIICLGFGGAIGSGIFVLMGSGINFTGKSIVLAVGIGCLFMLLAYFYNVLLSSMFTFKGGDYSQKAITFNPFFSGISAYVNFTNGFSIAMYSIAIINYASIIFPTLLDYSKIISVLIITLLFAATMRGSKFISTINSIMTVILIISVFIFIVFGISKVQSGYFSEGNFFRNGFSGFISAIAIMGWACQGTTMGPVAVSAVTKKAKKNIPLGILLVTILLAVVYFAMSYVAAGVLPIEEVSNKNLSLVAKEIFPYWIFVIFIIGGAVFAIATSMITAVTMVRYPILKVAEDGWLPKICKKTTVSGYPWVVYLIFYIVSIIPILLGFSLDVIVSLVMIPYMITNIYCNLACIRIINQYPKQWENSILHMPKILMDIICVLAAFSALIVCYNLFILLDKYQMLLMLGILFLMSIFSIISIKIGSVNIENLEKNKEIIIQDALNEED</sequence>
<evidence type="ECO:0000256" key="1">
    <source>
        <dbReference type="ARBA" id="ARBA00004651"/>
    </source>
</evidence>
<dbReference type="OrthoDB" id="363047at2"/>
<evidence type="ECO:0000256" key="4">
    <source>
        <dbReference type="ARBA" id="ARBA00022989"/>
    </source>
</evidence>
<evidence type="ECO:0000256" key="3">
    <source>
        <dbReference type="ARBA" id="ARBA00022692"/>
    </source>
</evidence>
<dbReference type="InterPro" id="IPR050367">
    <property type="entry name" value="APC_superfamily"/>
</dbReference>
<accession>A0A0M4RXC1</accession>
<keyword evidence="3 6" id="KW-0812">Transmembrane</keyword>
<dbReference type="Gene3D" id="1.20.1740.10">
    <property type="entry name" value="Amino acid/polyamine transporter I"/>
    <property type="match status" value="1"/>
</dbReference>
<feature type="transmembrane region" description="Helical" evidence="6">
    <location>
        <begin position="45"/>
        <end position="72"/>
    </location>
</feature>
<feature type="transmembrane region" description="Helical" evidence="6">
    <location>
        <begin position="93"/>
        <end position="118"/>
    </location>
</feature>
<dbReference type="PATRIC" id="fig|76859.3.peg.1586"/>
<dbReference type="GO" id="GO:0022857">
    <property type="term" value="F:transmembrane transporter activity"/>
    <property type="evidence" value="ECO:0007669"/>
    <property type="project" value="InterPro"/>
</dbReference>
<proteinExistence type="predicted"/>
<protein>
    <submittedName>
        <fullName evidence="7">Amino acid permease</fullName>
    </submittedName>
</protein>
<organism evidence="7">
    <name type="scientific">Fusobacterium animalis</name>
    <dbReference type="NCBI Taxonomy" id="76859"/>
    <lineage>
        <taxon>Bacteria</taxon>
        <taxon>Fusobacteriati</taxon>
        <taxon>Fusobacteriota</taxon>
        <taxon>Fusobacteriia</taxon>
        <taxon>Fusobacteriales</taxon>
        <taxon>Fusobacteriaceae</taxon>
        <taxon>Fusobacterium</taxon>
    </lineage>
</organism>
<feature type="transmembrane region" description="Helical" evidence="6">
    <location>
        <begin position="269"/>
        <end position="299"/>
    </location>
</feature>
<dbReference type="InterPro" id="IPR002293">
    <property type="entry name" value="AA/rel_permease1"/>
</dbReference>
<feature type="transmembrane region" description="Helical" evidence="6">
    <location>
        <begin position="385"/>
        <end position="406"/>
    </location>
</feature>
<comment type="subcellular location">
    <subcellularLocation>
        <location evidence="1">Cell membrane</location>
        <topology evidence="1">Multi-pass membrane protein</topology>
    </subcellularLocation>
</comment>
<evidence type="ECO:0000313" key="7">
    <source>
        <dbReference type="EMBL" id="ALF18092.1"/>
    </source>
</evidence>
<evidence type="ECO:0000256" key="5">
    <source>
        <dbReference type="ARBA" id="ARBA00023136"/>
    </source>
</evidence>
<dbReference type="Pfam" id="PF13520">
    <property type="entry name" value="AA_permease_2"/>
    <property type="match status" value="1"/>
</dbReference>
<keyword evidence="4 6" id="KW-1133">Transmembrane helix</keyword>
<evidence type="ECO:0000256" key="2">
    <source>
        <dbReference type="ARBA" id="ARBA00022475"/>
    </source>
</evidence>
<feature type="transmembrane region" description="Helical" evidence="6">
    <location>
        <begin position="12"/>
        <end position="33"/>
    </location>
</feature>
<feature type="transmembrane region" description="Helical" evidence="6">
    <location>
        <begin position="124"/>
        <end position="141"/>
    </location>
</feature>
<name>A0A0M4RXC1_9FUSO</name>
<feature type="transmembrane region" description="Helical" evidence="6">
    <location>
        <begin position="344"/>
        <end position="364"/>
    </location>
</feature>
<evidence type="ECO:0000313" key="8">
    <source>
        <dbReference type="Proteomes" id="UP000063147"/>
    </source>
</evidence>
<dbReference type="PANTHER" id="PTHR42770:SF7">
    <property type="entry name" value="MEMBRANE PROTEIN"/>
    <property type="match status" value="1"/>
</dbReference>
<feature type="transmembrane region" description="Helical" evidence="6">
    <location>
        <begin position="320"/>
        <end position="338"/>
    </location>
</feature>
<feature type="transmembrane region" description="Helical" evidence="6">
    <location>
        <begin position="227"/>
        <end position="249"/>
    </location>
</feature>
<feature type="transmembrane region" description="Helical" evidence="6">
    <location>
        <begin position="412"/>
        <end position="432"/>
    </location>
</feature>
<dbReference type="RefSeq" id="WP_060676389.1">
    <property type="nucleotide sequence ID" value="NZ_CP012713.1"/>
</dbReference>
<keyword evidence="2" id="KW-1003">Cell membrane</keyword>
<feature type="transmembrane region" description="Helical" evidence="6">
    <location>
        <begin position="153"/>
        <end position="171"/>
    </location>
</feature>